<evidence type="ECO:0000259" key="4">
    <source>
        <dbReference type="PROSITE" id="PS51000"/>
    </source>
</evidence>
<protein>
    <submittedName>
        <fullName evidence="5">DeoR/GlpR transcriptional regulator</fullName>
    </submittedName>
</protein>
<dbReference type="PRINTS" id="PR00037">
    <property type="entry name" value="HTHLACR"/>
</dbReference>
<dbReference type="RefSeq" id="WP_118913367.1">
    <property type="nucleotide sequence ID" value="NZ_CBCRVH010000005.1"/>
</dbReference>
<dbReference type="InterPro" id="IPR037171">
    <property type="entry name" value="NagB/RpiA_transferase-like"/>
</dbReference>
<evidence type="ECO:0000256" key="2">
    <source>
        <dbReference type="ARBA" id="ARBA00023125"/>
    </source>
</evidence>
<keyword evidence="2" id="KW-0238">DNA-binding</keyword>
<dbReference type="PANTHER" id="PTHR30363">
    <property type="entry name" value="HTH-TYPE TRANSCRIPTIONAL REGULATOR SRLR-RELATED"/>
    <property type="match status" value="1"/>
</dbReference>
<dbReference type="InterPro" id="IPR001034">
    <property type="entry name" value="DeoR_HTH"/>
</dbReference>
<dbReference type="Proteomes" id="UP000285376">
    <property type="component" value="Unassembled WGS sequence"/>
</dbReference>
<dbReference type="InterPro" id="IPR036390">
    <property type="entry name" value="WH_DNA-bd_sf"/>
</dbReference>
<dbReference type="InterPro" id="IPR050313">
    <property type="entry name" value="Carb_Metab_HTH_regulators"/>
</dbReference>
<evidence type="ECO:0000313" key="6">
    <source>
        <dbReference type="Proteomes" id="UP000285376"/>
    </source>
</evidence>
<dbReference type="EMBL" id="QWLM01000007">
    <property type="protein sequence ID" value="RHW45901.1"/>
    <property type="molecule type" value="Genomic_DNA"/>
</dbReference>
<evidence type="ECO:0000256" key="3">
    <source>
        <dbReference type="ARBA" id="ARBA00023163"/>
    </source>
</evidence>
<name>A0A417Z5Z4_9MICO</name>
<dbReference type="GO" id="GO:0003700">
    <property type="term" value="F:DNA-binding transcription factor activity"/>
    <property type="evidence" value="ECO:0007669"/>
    <property type="project" value="InterPro"/>
</dbReference>
<dbReference type="SMART" id="SM01134">
    <property type="entry name" value="DeoRC"/>
    <property type="match status" value="1"/>
</dbReference>
<keyword evidence="1" id="KW-0805">Transcription regulation</keyword>
<dbReference type="Gene3D" id="3.40.50.1360">
    <property type="match status" value="1"/>
</dbReference>
<dbReference type="InterPro" id="IPR018356">
    <property type="entry name" value="Tscrpt_reg_HTH_DeoR_CS"/>
</dbReference>
<dbReference type="PROSITE" id="PS00894">
    <property type="entry name" value="HTH_DEOR_1"/>
    <property type="match status" value="1"/>
</dbReference>
<organism evidence="5 6">
    <name type="scientific">Dermacoccus abyssi</name>
    <dbReference type="NCBI Taxonomy" id="322596"/>
    <lineage>
        <taxon>Bacteria</taxon>
        <taxon>Bacillati</taxon>
        <taxon>Actinomycetota</taxon>
        <taxon>Actinomycetes</taxon>
        <taxon>Micrococcales</taxon>
        <taxon>Dermacoccaceae</taxon>
        <taxon>Dermacoccus</taxon>
    </lineage>
</organism>
<accession>A0A417Z5Z4</accession>
<dbReference type="SUPFAM" id="SSF100950">
    <property type="entry name" value="NagB/RpiA/CoA transferase-like"/>
    <property type="match status" value="1"/>
</dbReference>
<dbReference type="AlphaFoldDB" id="A0A417Z5Z4"/>
<dbReference type="SMART" id="SM00420">
    <property type="entry name" value="HTH_DEOR"/>
    <property type="match status" value="1"/>
</dbReference>
<dbReference type="SUPFAM" id="SSF46785">
    <property type="entry name" value="Winged helix' DNA-binding domain"/>
    <property type="match status" value="1"/>
</dbReference>
<comment type="caution">
    <text evidence="5">The sequence shown here is derived from an EMBL/GenBank/DDBJ whole genome shotgun (WGS) entry which is preliminary data.</text>
</comment>
<dbReference type="InterPro" id="IPR036388">
    <property type="entry name" value="WH-like_DNA-bd_sf"/>
</dbReference>
<gene>
    <name evidence="5" type="ORF">D1832_07845</name>
</gene>
<dbReference type="InterPro" id="IPR014036">
    <property type="entry name" value="DeoR-like_C"/>
</dbReference>
<dbReference type="PANTHER" id="PTHR30363:SF44">
    <property type="entry name" value="AGA OPERON TRANSCRIPTIONAL REPRESSOR-RELATED"/>
    <property type="match status" value="1"/>
</dbReference>
<reference evidence="5 6" key="1">
    <citation type="submission" date="2018-08" db="EMBL/GenBank/DDBJ databases">
        <title>Whole genome sequence analysis of Dermacoccus abyssi bacteria isolated from Deep Mariana trench Micromonospora spp reveals genes involved in the environmental adaptation and production of secondary metabolites.</title>
        <authorList>
            <person name="Abdel-Mageed W.M."/>
            <person name="Lehri B."/>
            <person name="Nouioui I."/>
            <person name="Goodfellow I."/>
            <person name="Jaspars M."/>
            <person name="Karlyshev A."/>
        </authorList>
    </citation>
    <scope>NUCLEOTIDE SEQUENCE [LARGE SCALE GENOMIC DNA]</scope>
    <source>
        <strain evidence="5 6">MT1.1</strain>
    </source>
</reference>
<dbReference type="Pfam" id="PF08220">
    <property type="entry name" value="HTH_DeoR"/>
    <property type="match status" value="1"/>
</dbReference>
<sequence length="257" mass="27218">MLARQRQEAILRGIEDDGGVRVSDLVERLGVSDMTIRRDIEFLAGKGLVLKVHGGATAIGDHTIDEPGFSVKSAMNPVQKSEIARTAASLIGHGQTVAVSAGTTAYAVAVELRPVKRLTVVTNSPRVAELLYDPSREDQSIVLTGGVRTPSDALAGPVANRMLADVHVDTLILGIHGIDLDAGLTTPNLLEAETNRLLIAAAKRVIVVADHTKWGVIGLSTIAPLERVDVLVTDAQLDVEARRLVSDRVGQLILATG</sequence>
<proteinExistence type="predicted"/>
<evidence type="ECO:0000313" key="5">
    <source>
        <dbReference type="EMBL" id="RHW45901.1"/>
    </source>
</evidence>
<evidence type="ECO:0000256" key="1">
    <source>
        <dbReference type="ARBA" id="ARBA00023015"/>
    </source>
</evidence>
<dbReference type="PROSITE" id="PS51000">
    <property type="entry name" value="HTH_DEOR_2"/>
    <property type="match status" value="1"/>
</dbReference>
<dbReference type="Pfam" id="PF00455">
    <property type="entry name" value="DeoRC"/>
    <property type="match status" value="1"/>
</dbReference>
<keyword evidence="3" id="KW-0804">Transcription</keyword>
<dbReference type="Gene3D" id="1.10.10.10">
    <property type="entry name" value="Winged helix-like DNA-binding domain superfamily/Winged helix DNA-binding domain"/>
    <property type="match status" value="1"/>
</dbReference>
<dbReference type="GO" id="GO:0003677">
    <property type="term" value="F:DNA binding"/>
    <property type="evidence" value="ECO:0007669"/>
    <property type="project" value="UniProtKB-KW"/>
</dbReference>
<feature type="domain" description="HTH deoR-type" evidence="4">
    <location>
        <begin position="3"/>
        <end position="58"/>
    </location>
</feature>